<keyword evidence="2" id="KW-1185">Reference proteome</keyword>
<evidence type="ECO:0000313" key="2">
    <source>
        <dbReference type="Proteomes" id="UP001152604"/>
    </source>
</evidence>
<name>A0ABN8K916_9HYPH</name>
<accession>A0ABN8K916</accession>
<organism evidence="1 2">
    <name type="scientific">Mesorhizobium ventifaucium</name>
    <dbReference type="NCBI Taxonomy" id="666020"/>
    <lineage>
        <taxon>Bacteria</taxon>
        <taxon>Pseudomonadati</taxon>
        <taxon>Pseudomonadota</taxon>
        <taxon>Alphaproteobacteria</taxon>
        <taxon>Hyphomicrobiales</taxon>
        <taxon>Phyllobacteriaceae</taxon>
        <taxon>Mesorhizobium</taxon>
    </lineage>
</organism>
<dbReference type="EMBL" id="CAKXZS010000051">
    <property type="protein sequence ID" value="CAH2406775.1"/>
    <property type="molecule type" value="Genomic_DNA"/>
</dbReference>
<protein>
    <submittedName>
        <fullName evidence="1">Uncharacterized protein</fullName>
    </submittedName>
</protein>
<gene>
    <name evidence="1" type="ORF">MES4922_550016</name>
</gene>
<evidence type="ECO:0000313" key="1">
    <source>
        <dbReference type="EMBL" id="CAH2406775.1"/>
    </source>
</evidence>
<sequence length="33" mass="4215">MPEYERHLFDNVEAYWQVRRIYDNYNDSIRSPH</sequence>
<dbReference type="Proteomes" id="UP001152604">
    <property type="component" value="Unassembled WGS sequence"/>
</dbReference>
<proteinExistence type="predicted"/>
<comment type="caution">
    <text evidence="1">The sequence shown here is derived from an EMBL/GenBank/DDBJ whole genome shotgun (WGS) entry which is preliminary data.</text>
</comment>
<reference evidence="1" key="1">
    <citation type="submission" date="2022-03" db="EMBL/GenBank/DDBJ databases">
        <authorList>
            <person name="Brunel B."/>
        </authorList>
    </citation>
    <scope>NUCLEOTIDE SEQUENCE</scope>
    <source>
        <strain evidence="1">STM4922sample</strain>
    </source>
</reference>